<comment type="caution">
    <text evidence="12">The sequence shown here is derived from an EMBL/GenBank/DDBJ whole genome shotgun (WGS) entry which is preliminary data.</text>
</comment>
<protein>
    <recommendedName>
        <fullName evidence="11">t-SNARE coiled-coil homology domain-containing protein</fullName>
    </recommendedName>
</protein>
<feature type="domain" description="T-SNARE coiled-coil homology" evidence="11">
    <location>
        <begin position="128"/>
        <end position="195"/>
    </location>
</feature>
<dbReference type="Gene3D" id="1.20.5.110">
    <property type="match status" value="1"/>
</dbReference>
<accession>A0ABR3J271</accession>
<reference evidence="13" key="1">
    <citation type="submission" date="2024-06" db="EMBL/GenBank/DDBJ databases">
        <title>Multi-omics analyses provide insights into the biosynthesis of the anticancer antibiotic pleurotin in Hohenbuehelia grisea.</title>
        <authorList>
            <person name="Weaver J.A."/>
            <person name="Alberti F."/>
        </authorList>
    </citation>
    <scope>NUCLEOTIDE SEQUENCE [LARGE SCALE GENOMIC DNA]</scope>
    <source>
        <strain evidence="13">T-177</strain>
    </source>
</reference>
<dbReference type="PANTHER" id="PTHR21230:SF26">
    <property type="entry name" value="VESICLE TRANSPORT THROUGH INTERACTION WITH T-SNARES HOMOLOG 1A"/>
    <property type="match status" value="1"/>
</dbReference>
<comment type="similarity">
    <text evidence="2">Belongs to the VTI1 family.</text>
</comment>
<evidence type="ECO:0000256" key="5">
    <source>
        <dbReference type="ARBA" id="ARBA00022927"/>
    </source>
</evidence>
<name>A0ABR3J271_9AGAR</name>
<organism evidence="12 13">
    <name type="scientific">Hohenbuehelia grisea</name>
    <dbReference type="NCBI Taxonomy" id="104357"/>
    <lineage>
        <taxon>Eukaryota</taxon>
        <taxon>Fungi</taxon>
        <taxon>Dikarya</taxon>
        <taxon>Basidiomycota</taxon>
        <taxon>Agaricomycotina</taxon>
        <taxon>Agaricomycetes</taxon>
        <taxon>Agaricomycetidae</taxon>
        <taxon>Agaricales</taxon>
        <taxon>Pleurotineae</taxon>
        <taxon>Pleurotaceae</taxon>
        <taxon>Hohenbuehelia</taxon>
    </lineage>
</organism>
<dbReference type="SUPFAM" id="SSF58038">
    <property type="entry name" value="SNARE fusion complex"/>
    <property type="match status" value="1"/>
</dbReference>
<dbReference type="InterPro" id="IPR007705">
    <property type="entry name" value="Vesicle_trsprt_v-SNARE_N"/>
</dbReference>
<evidence type="ECO:0000256" key="7">
    <source>
        <dbReference type="ARBA" id="ARBA00023054"/>
    </source>
</evidence>
<dbReference type="Gene3D" id="1.20.58.400">
    <property type="entry name" value="t-snare proteins"/>
    <property type="match status" value="1"/>
</dbReference>
<dbReference type="InterPro" id="IPR000727">
    <property type="entry name" value="T_SNARE_dom"/>
</dbReference>
<dbReference type="EMBL" id="JASNQZ010000012">
    <property type="protein sequence ID" value="KAL0949704.1"/>
    <property type="molecule type" value="Genomic_DNA"/>
</dbReference>
<evidence type="ECO:0000256" key="4">
    <source>
        <dbReference type="ARBA" id="ARBA00022692"/>
    </source>
</evidence>
<keyword evidence="13" id="KW-1185">Reference proteome</keyword>
<evidence type="ECO:0000256" key="1">
    <source>
        <dbReference type="ARBA" id="ARBA00004211"/>
    </source>
</evidence>
<comment type="subcellular location">
    <subcellularLocation>
        <location evidence="1">Membrane</location>
        <topology evidence="1">Single-pass type IV membrane protein</topology>
    </subcellularLocation>
</comment>
<evidence type="ECO:0000256" key="10">
    <source>
        <dbReference type="SAM" id="Phobius"/>
    </source>
</evidence>
<proteinExistence type="inferred from homology"/>
<evidence type="ECO:0000256" key="6">
    <source>
        <dbReference type="ARBA" id="ARBA00022989"/>
    </source>
</evidence>
<dbReference type="SUPFAM" id="SSF47661">
    <property type="entry name" value="t-snare proteins"/>
    <property type="match status" value="1"/>
</dbReference>
<sequence>MNNSPTSLFDSYEQDFNQFIDSIRQKLDGDGSAEDPEQHKGSLRRTEMDLDEADEMVSQMEIEIQGIPASLRPQYQARLRSAKADLARYKKAHRESRARADLLTRTSSPGTFASSDNPYGGREADRARALAGVSLLEDGSKRLHDSHRIALETEEQGAEILSNLRQQREQIENSRNTLQMADSSIDRASGTLKKMIRRMYQQRVVTGAIIGVLALLIIIIVWEKFS</sequence>
<dbReference type="Pfam" id="PF05008">
    <property type="entry name" value="V-SNARE"/>
    <property type="match status" value="1"/>
</dbReference>
<evidence type="ECO:0000259" key="11">
    <source>
        <dbReference type="SMART" id="SM00397"/>
    </source>
</evidence>
<feature type="coiled-coil region" evidence="9">
    <location>
        <begin position="43"/>
        <end position="99"/>
    </location>
</feature>
<keyword evidence="6 10" id="KW-1133">Transmembrane helix</keyword>
<gene>
    <name evidence="12" type="ORF">HGRIS_009741</name>
</gene>
<evidence type="ECO:0000256" key="2">
    <source>
        <dbReference type="ARBA" id="ARBA00006108"/>
    </source>
</evidence>
<keyword evidence="7 9" id="KW-0175">Coiled coil</keyword>
<keyword evidence="4 10" id="KW-0812">Transmembrane</keyword>
<evidence type="ECO:0000256" key="8">
    <source>
        <dbReference type="ARBA" id="ARBA00023136"/>
    </source>
</evidence>
<evidence type="ECO:0000256" key="3">
    <source>
        <dbReference type="ARBA" id="ARBA00022448"/>
    </source>
</evidence>
<evidence type="ECO:0000256" key="9">
    <source>
        <dbReference type="SAM" id="Coils"/>
    </source>
</evidence>
<keyword evidence="8 10" id="KW-0472">Membrane</keyword>
<keyword evidence="3" id="KW-0813">Transport</keyword>
<dbReference type="SMART" id="SM00397">
    <property type="entry name" value="t_SNARE"/>
    <property type="match status" value="1"/>
</dbReference>
<feature type="transmembrane region" description="Helical" evidence="10">
    <location>
        <begin position="204"/>
        <end position="222"/>
    </location>
</feature>
<dbReference type="InterPro" id="IPR038407">
    <property type="entry name" value="v-SNARE_N_sf"/>
</dbReference>
<dbReference type="CDD" id="cd15862">
    <property type="entry name" value="SNARE_Vti1"/>
    <property type="match status" value="1"/>
</dbReference>
<evidence type="ECO:0000313" key="13">
    <source>
        <dbReference type="Proteomes" id="UP001556367"/>
    </source>
</evidence>
<dbReference type="Pfam" id="PF12352">
    <property type="entry name" value="V-SNARE_C"/>
    <property type="match status" value="1"/>
</dbReference>
<dbReference type="InterPro" id="IPR010989">
    <property type="entry name" value="SNARE"/>
</dbReference>
<dbReference type="PANTHER" id="PTHR21230">
    <property type="entry name" value="VESICLE TRANSPORT V-SNARE PROTEIN VTI1-RELATED"/>
    <property type="match status" value="1"/>
</dbReference>
<dbReference type="Proteomes" id="UP001556367">
    <property type="component" value="Unassembled WGS sequence"/>
</dbReference>
<keyword evidence="5" id="KW-0653">Protein transport</keyword>
<evidence type="ECO:0000313" key="12">
    <source>
        <dbReference type="EMBL" id="KAL0949704.1"/>
    </source>
</evidence>